<dbReference type="PANTHER" id="PTHR33377:SF4">
    <property type="entry name" value="OS07G0285800 PROTEIN"/>
    <property type="match status" value="1"/>
</dbReference>
<proteinExistence type="predicted"/>
<dbReference type="EMBL" id="CM029051">
    <property type="protein sequence ID" value="KAG2561429.1"/>
    <property type="molecule type" value="Genomic_DNA"/>
</dbReference>
<dbReference type="Pfam" id="PF08224">
    <property type="entry name" value="DUF1719"/>
    <property type="match status" value="1"/>
</dbReference>
<gene>
    <name evidence="1" type="ORF">PVAP13_8KG155501</name>
</gene>
<evidence type="ECO:0000313" key="1">
    <source>
        <dbReference type="EMBL" id="KAG2561429.1"/>
    </source>
</evidence>
<protein>
    <submittedName>
        <fullName evidence="1">Uncharacterized protein</fullName>
    </submittedName>
</protein>
<keyword evidence="2" id="KW-1185">Reference proteome</keyword>
<dbReference type="InterPro" id="IPR013181">
    <property type="entry name" value="DUF1719"/>
</dbReference>
<sequence length="409" mass="45013">MTPITIGLFLHSYIVYISSKLDETASRAHLMARLEMALSQLEFAIERTRELTITYVSLLRRMKMLKSAYAEGTDLLNKLAQAEAAAAGARRRRRGRCSGPTTAADRFAADVESAGRPLRRDTTVRYPLVRRLLEGKTLRYETAVRRSRRQLHSLLVWPVRLEESVVEARLLYQYLDRELPERRLSLRLLLRLSEATDIVAIDIRCLRAVSAQFKLVDISHSYGPPLDWSEESYAACTKAWRPDPICCTNNDGSGGDGVVSPHGVPEPVIAVGFGCYVSAPELTSSLHGGGSAAGGNEDHHHAPPLYMVAAFVPHHTCATGAPRGLVLTYGGREECVGGGSVQQVEEAVRSTAIGSVVRQPEPADYDVSWYATHGFPRITLRQASDELAWAKRAAAPTPRRGRSAAKSKR</sequence>
<organism evidence="1 2">
    <name type="scientific">Panicum virgatum</name>
    <name type="common">Blackwell switchgrass</name>
    <dbReference type="NCBI Taxonomy" id="38727"/>
    <lineage>
        <taxon>Eukaryota</taxon>
        <taxon>Viridiplantae</taxon>
        <taxon>Streptophyta</taxon>
        <taxon>Embryophyta</taxon>
        <taxon>Tracheophyta</taxon>
        <taxon>Spermatophyta</taxon>
        <taxon>Magnoliopsida</taxon>
        <taxon>Liliopsida</taxon>
        <taxon>Poales</taxon>
        <taxon>Poaceae</taxon>
        <taxon>PACMAD clade</taxon>
        <taxon>Panicoideae</taxon>
        <taxon>Panicodae</taxon>
        <taxon>Paniceae</taxon>
        <taxon>Panicinae</taxon>
        <taxon>Panicum</taxon>
        <taxon>Panicum sect. Hiantes</taxon>
    </lineage>
</organism>
<dbReference type="Proteomes" id="UP000823388">
    <property type="component" value="Chromosome 8K"/>
</dbReference>
<dbReference type="AlphaFoldDB" id="A0A8T0PLF2"/>
<accession>A0A8T0PLF2</accession>
<reference evidence="1" key="1">
    <citation type="submission" date="2020-05" db="EMBL/GenBank/DDBJ databases">
        <title>WGS assembly of Panicum virgatum.</title>
        <authorList>
            <person name="Lovell J.T."/>
            <person name="Jenkins J."/>
            <person name="Shu S."/>
            <person name="Juenger T.E."/>
            <person name="Schmutz J."/>
        </authorList>
    </citation>
    <scope>NUCLEOTIDE SEQUENCE</scope>
    <source>
        <strain evidence="1">AP13</strain>
    </source>
</reference>
<dbReference type="PANTHER" id="PTHR33377">
    <property type="entry name" value="OS10G0134700 PROTEIN-RELATED"/>
    <property type="match status" value="1"/>
</dbReference>
<dbReference type="SMART" id="SM01157">
    <property type="entry name" value="DUF1719"/>
    <property type="match status" value="1"/>
</dbReference>
<name>A0A8T0PLF2_PANVG</name>
<comment type="caution">
    <text evidence="1">The sequence shown here is derived from an EMBL/GenBank/DDBJ whole genome shotgun (WGS) entry which is preliminary data.</text>
</comment>
<evidence type="ECO:0000313" key="2">
    <source>
        <dbReference type="Proteomes" id="UP000823388"/>
    </source>
</evidence>